<protein>
    <submittedName>
        <fullName evidence="4">Uncharacterized protein</fullName>
    </submittedName>
</protein>
<keyword evidence="3" id="KW-0732">Signal</keyword>
<dbReference type="EMBL" id="CP055898">
    <property type="protein sequence ID" value="QKX55180.1"/>
    <property type="molecule type" value="Genomic_DNA"/>
</dbReference>
<dbReference type="KEGG" id="trg:TRUGW13939_02272"/>
<name>A0A7H8QMN1_TALRU</name>
<proteinExistence type="inferred from homology"/>
<comment type="similarity">
    <text evidence="2">Belongs to the ustYa family.</text>
</comment>
<evidence type="ECO:0000256" key="2">
    <source>
        <dbReference type="ARBA" id="ARBA00035112"/>
    </source>
</evidence>
<dbReference type="RefSeq" id="XP_035341359.1">
    <property type="nucleotide sequence ID" value="XM_035485466.1"/>
</dbReference>
<dbReference type="Proteomes" id="UP000509510">
    <property type="component" value="Chromosome I"/>
</dbReference>
<sequence>MHLKQVEKCFYGSLLAFSASLIFFLVSWAVPPSDAVCDGRNLIFSPLREVISYKWVNYADYYFPRSVYRTSERRPIAADTQQAWRDLVQDFEVSIPEDKLEAMNQSTEYQWKRHPDGGIAANIAVFHQLSCLSTIRLHAQADLEDPWRQEYRERVDQCIELLRHKFMCDADATPFLLRNNPEVIRGNSPDIGTKHKCRKYDDVISWAKRNAKGKE</sequence>
<dbReference type="GeneID" id="55989781"/>
<feature type="chain" id="PRO_5028888755" evidence="3">
    <location>
        <begin position="36"/>
        <end position="215"/>
    </location>
</feature>
<dbReference type="OrthoDB" id="3687641at2759"/>
<evidence type="ECO:0000256" key="3">
    <source>
        <dbReference type="SAM" id="SignalP"/>
    </source>
</evidence>
<gene>
    <name evidence="4" type="ORF">TRUGW13939_02272</name>
</gene>
<dbReference type="PANTHER" id="PTHR33365:SF4">
    <property type="entry name" value="CYCLOCHLOROTINE BIOSYNTHESIS PROTEIN O"/>
    <property type="match status" value="1"/>
</dbReference>
<keyword evidence="5" id="KW-1185">Reference proteome</keyword>
<feature type="signal peptide" evidence="3">
    <location>
        <begin position="1"/>
        <end position="35"/>
    </location>
</feature>
<accession>A0A7H8QMN1</accession>
<dbReference type="GO" id="GO:0043386">
    <property type="term" value="P:mycotoxin biosynthetic process"/>
    <property type="evidence" value="ECO:0007669"/>
    <property type="project" value="InterPro"/>
</dbReference>
<dbReference type="AlphaFoldDB" id="A0A7H8QMN1"/>
<comment type="pathway">
    <text evidence="1">Mycotoxin biosynthesis.</text>
</comment>
<dbReference type="PANTHER" id="PTHR33365">
    <property type="entry name" value="YALI0B05434P"/>
    <property type="match status" value="1"/>
</dbReference>
<dbReference type="Pfam" id="PF11807">
    <property type="entry name" value="UstYa"/>
    <property type="match status" value="1"/>
</dbReference>
<evidence type="ECO:0000256" key="1">
    <source>
        <dbReference type="ARBA" id="ARBA00004685"/>
    </source>
</evidence>
<reference evidence="5" key="1">
    <citation type="submission" date="2020-06" db="EMBL/GenBank/DDBJ databases">
        <title>A chromosome-scale genome assembly of Talaromyces rugulosus W13939.</title>
        <authorList>
            <person name="Wang B."/>
            <person name="Guo L."/>
            <person name="Ye K."/>
            <person name="Wang L."/>
        </authorList>
    </citation>
    <scope>NUCLEOTIDE SEQUENCE [LARGE SCALE GENOMIC DNA]</scope>
    <source>
        <strain evidence="5">W13939</strain>
    </source>
</reference>
<dbReference type="InterPro" id="IPR021765">
    <property type="entry name" value="UstYa-like"/>
</dbReference>
<evidence type="ECO:0000313" key="5">
    <source>
        <dbReference type="Proteomes" id="UP000509510"/>
    </source>
</evidence>
<organism evidence="4 5">
    <name type="scientific">Talaromyces rugulosus</name>
    <name type="common">Penicillium rugulosum</name>
    <dbReference type="NCBI Taxonomy" id="121627"/>
    <lineage>
        <taxon>Eukaryota</taxon>
        <taxon>Fungi</taxon>
        <taxon>Dikarya</taxon>
        <taxon>Ascomycota</taxon>
        <taxon>Pezizomycotina</taxon>
        <taxon>Eurotiomycetes</taxon>
        <taxon>Eurotiomycetidae</taxon>
        <taxon>Eurotiales</taxon>
        <taxon>Trichocomaceae</taxon>
        <taxon>Talaromyces</taxon>
        <taxon>Talaromyces sect. Islandici</taxon>
    </lineage>
</organism>
<evidence type="ECO:0000313" key="4">
    <source>
        <dbReference type="EMBL" id="QKX55180.1"/>
    </source>
</evidence>